<dbReference type="Pfam" id="PF08613">
    <property type="entry name" value="Cyclin"/>
    <property type="match status" value="1"/>
</dbReference>
<feature type="compositionally biased region" description="Polar residues" evidence="1">
    <location>
        <begin position="634"/>
        <end position="647"/>
    </location>
</feature>
<comment type="caution">
    <text evidence="2">The sequence shown here is derived from an EMBL/GenBank/DDBJ whole genome shotgun (WGS) entry which is preliminary data.</text>
</comment>
<dbReference type="InterPro" id="IPR013922">
    <property type="entry name" value="Cyclin_PHO80-like"/>
</dbReference>
<feature type="region of interest" description="Disordered" evidence="1">
    <location>
        <begin position="601"/>
        <end position="656"/>
    </location>
</feature>
<dbReference type="GO" id="GO:0019901">
    <property type="term" value="F:protein kinase binding"/>
    <property type="evidence" value="ECO:0007669"/>
    <property type="project" value="InterPro"/>
</dbReference>
<gene>
    <name evidence="2" type="ORF">EYC84_008348</name>
</gene>
<dbReference type="PANTHER" id="PTHR15615:SF118">
    <property type="entry name" value="CYCLIN, HYPOTHETICAL (EUROFUNG)"/>
    <property type="match status" value="1"/>
</dbReference>
<dbReference type="CDD" id="cd20557">
    <property type="entry name" value="CYCLIN_ScPCL1-like"/>
    <property type="match status" value="1"/>
</dbReference>
<dbReference type="AlphaFoldDB" id="A0A5M9JJA1"/>
<evidence type="ECO:0000313" key="2">
    <source>
        <dbReference type="EMBL" id="KAA8567902.1"/>
    </source>
</evidence>
<feature type="region of interest" description="Disordered" evidence="1">
    <location>
        <begin position="266"/>
        <end position="371"/>
    </location>
</feature>
<organism evidence="2 3">
    <name type="scientific">Monilinia fructicola</name>
    <name type="common">Brown rot fungus</name>
    <name type="synonym">Ciboria fructicola</name>
    <dbReference type="NCBI Taxonomy" id="38448"/>
    <lineage>
        <taxon>Eukaryota</taxon>
        <taxon>Fungi</taxon>
        <taxon>Dikarya</taxon>
        <taxon>Ascomycota</taxon>
        <taxon>Pezizomycotina</taxon>
        <taxon>Leotiomycetes</taxon>
        <taxon>Helotiales</taxon>
        <taxon>Sclerotiniaceae</taxon>
        <taxon>Monilinia</taxon>
    </lineage>
</organism>
<dbReference type="VEuPathDB" id="FungiDB:MFRU_010g00400"/>
<evidence type="ECO:0008006" key="4">
    <source>
        <dbReference type="Google" id="ProtNLM"/>
    </source>
</evidence>
<feature type="compositionally biased region" description="Polar residues" evidence="1">
    <location>
        <begin position="562"/>
        <end position="575"/>
    </location>
</feature>
<dbReference type="GO" id="GO:0005634">
    <property type="term" value="C:nucleus"/>
    <property type="evidence" value="ECO:0007669"/>
    <property type="project" value="TreeGrafter"/>
</dbReference>
<accession>A0A5M9JJA1</accession>
<feature type="region of interest" description="Disordered" evidence="1">
    <location>
        <begin position="549"/>
        <end position="577"/>
    </location>
</feature>
<reference evidence="2 3" key="1">
    <citation type="submission" date="2019-06" db="EMBL/GenBank/DDBJ databases">
        <title>Genome Sequence of the Brown Rot Fungal Pathogen Monilinia fructicola.</title>
        <authorList>
            <person name="De Miccolis Angelini R.M."/>
            <person name="Landi L."/>
            <person name="Abate D."/>
            <person name="Pollastro S."/>
            <person name="Romanazzi G."/>
            <person name="Faretra F."/>
        </authorList>
    </citation>
    <scope>NUCLEOTIDE SEQUENCE [LARGE SCALE GENOMIC DNA]</scope>
    <source>
        <strain evidence="2 3">Mfrc123</strain>
    </source>
</reference>
<protein>
    <recommendedName>
        <fullName evidence="4">Cyclin N-terminal domain-containing protein</fullName>
    </recommendedName>
</protein>
<dbReference type="Gene3D" id="1.10.472.10">
    <property type="entry name" value="Cyclin-like"/>
    <property type="match status" value="1"/>
</dbReference>
<dbReference type="EMBL" id="VICG01000010">
    <property type="protein sequence ID" value="KAA8567902.1"/>
    <property type="molecule type" value="Genomic_DNA"/>
</dbReference>
<dbReference type="InterPro" id="IPR036915">
    <property type="entry name" value="Cyclin-like_sf"/>
</dbReference>
<evidence type="ECO:0000256" key="1">
    <source>
        <dbReference type="SAM" id="MobiDB-lite"/>
    </source>
</evidence>
<dbReference type="SUPFAM" id="SSF47954">
    <property type="entry name" value="Cyclin-like"/>
    <property type="match status" value="1"/>
</dbReference>
<evidence type="ECO:0000313" key="3">
    <source>
        <dbReference type="Proteomes" id="UP000322873"/>
    </source>
</evidence>
<dbReference type="Proteomes" id="UP000322873">
    <property type="component" value="Unassembled WGS sequence"/>
</dbReference>
<dbReference type="PANTHER" id="PTHR15615">
    <property type="match status" value="1"/>
</dbReference>
<sequence>MSVGIVLSTPFHIIKNLKFNNSLIYLTPKGPFSISISISFPFPFPFPFQFQFQVLFVFLSPLLFLTWDLSFKPKLDIVCLVSCYTTQHCTALLYSTLLLGLRSSIRTLPHDTTNSTIQQSHPNYLLELRSAKPTSYSFCIPSKGIGRHFHGARDSPILSLIYLLKAAGRQYLLERYLPPTFHLPHFKAFPSNKITTLFTPTFSPQKINILSMHQTSVRPAPFTFTLPPTPQSPRGIDGRKETRYLPTLPKINQSRYIEAPVRVGLRTPPEDDMHATYPEPSHLPYKSRQNETYPGPFKIGRTPEYDASTTRPAQPPHPDVPFSWPPIKEKAQAESFQPAPLSALESESTRKPQAKKPSNTDSIHPSLRIPESINDSGGSLAEFAAQITCLFWFESTDTLKRAENSWAGSTAIERLRPEAFPTVGFTKWVVTILMTTQVSQNVTLLALLFIYRLKSNNKAVKGRSGSEYRLLTVALMLGNKFLDDNTYTNKTWAEVSGISVTEIHIMEVEFLSNMRYSLLASKDEWEEWHQKLGKFYQFCERSIKLSPPPLYQPTLPSPPTSMQASPPTQSSQYSSVAGPYNFTPQWPATNNTAHLISPLTTISNASDPDFQPTARKRSITEDAEEPVAKRVSRLTPSTSNGLENYNMASRPRLPPVPNLTISTSQAMGGYNSLTSFSQNVPLLPPLNGSRAMSTVYPTTPTYPPIASQIPSGPHASAPHASAPQTRPLSTQQPKFWSFISPTKSSVGSPGTTLIRSFSTQCFISWKLRAYFTICLLSTAKFTLQTYSPRHRPVACTTSTQLSWVITSISSKIPLTHFRDHFFNILNNKRKSNYPLERKGIRIIGAFHLGRFYFYFLSFRAARSLCVLISKHQLYHYLYALRRVFWESLG</sequence>
<dbReference type="GO" id="GO:0000307">
    <property type="term" value="C:cyclin-dependent protein kinase holoenzyme complex"/>
    <property type="evidence" value="ECO:0007669"/>
    <property type="project" value="TreeGrafter"/>
</dbReference>
<name>A0A5M9JJA1_MONFR</name>
<feature type="compositionally biased region" description="Pro residues" evidence="1">
    <location>
        <begin position="549"/>
        <end position="559"/>
    </location>
</feature>
<dbReference type="GO" id="GO:0016538">
    <property type="term" value="F:cyclin-dependent protein serine/threonine kinase regulator activity"/>
    <property type="evidence" value="ECO:0007669"/>
    <property type="project" value="TreeGrafter"/>
</dbReference>
<keyword evidence="3" id="KW-1185">Reference proteome</keyword>
<proteinExistence type="predicted"/>